<sequence length="48" mass="4649">MSAVLHAVEGPGCDAELEAPANAERSTTGTPAGVRGAAACLGVALLRS</sequence>
<gene>
    <name evidence="1" type="ordered locus">Gobs_2131</name>
</gene>
<reference evidence="2" key="2">
    <citation type="submission" date="2010-01" db="EMBL/GenBank/DDBJ databases">
        <title>The complete genome of Geodermatophilus obscurus DSM 43160.</title>
        <authorList>
            <consortium name="US DOE Joint Genome Institute (JGI-PGF)"/>
            <person name="Lucas S."/>
            <person name="Copeland A."/>
            <person name="Lapidus A."/>
            <person name="Glavina del Rio T."/>
            <person name="Dalin E."/>
            <person name="Tice H."/>
            <person name="Bruce D."/>
            <person name="Goodwin L."/>
            <person name="Pitluck S."/>
            <person name="Kyrpides N."/>
            <person name="Mavromatis K."/>
            <person name="Ivanova N."/>
            <person name="Munk A.C."/>
            <person name="Brettin T."/>
            <person name="Detter J.C."/>
            <person name="Han C."/>
            <person name="Larimer F."/>
            <person name="Land M."/>
            <person name="Hauser L."/>
            <person name="Markowitz V."/>
            <person name="Cheng J.-F."/>
            <person name="Hugenholtz P."/>
            <person name="Woyke T."/>
            <person name="Wu D."/>
            <person name="Jando M."/>
            <person name="Schneider S."/>
            <person name="Klenk H.-P."/>
            <person name="Eisen J.A."/>
        </authorList>
    </citation>
    <scope>NUCLEOTIDE SEQUENCE [LARGE SCALE GENOMIC DNA]</scope>
    <source>
        <strain evidence="2">ATCC 25078 / DSM 43160 / JCM 3152 / KCC A-0152 / KCTC 9177 / NBRC 13315 / NRRL B-3577 / G-20</strain>
    </source>
</reference>
<evidence type="ECO:0000313" key="2">
    <source>
        <dbReference type="Proteomes" id="UP000001382"/>
    </source>
</evidence>
<dbReference type="KEGG" id="gob:Gobs_2131"/>
<dbReference type="STRING" id="526225.Gobs_2131"/>
<protein>
    <submittedName>
        <fullName evidence="1">Uncharacterized protein</fullName>
    </submittedName>
</protein>
<dbReference type="EMBL" id="CP001867">
    <property type="protein sequence ID" value="ADB74815.1"/>
    <property type="molecule type" value="Genomic_DNA"/>
</dbReference>
<evidence type="ECO:0000313" key="1">
    <source>
        <dbReference type="EMBL" id="ADB74815.1"/>
    </source>
</evidence>
<dbReference type="Proteomes" id="UP000001382">
    <property type="component" value="Chromosome"/>
</dbReference>
<keyword evidence="2" id="KW-1185">Reference proteome</keyword>
<accession>D2SFR0</accession>
<dbReference type="RefSeq" id="WP_012948250.1">
    <property type="nucleotide sequence ID" value="NC_013757.1"/>
</dbReference>
<dbReference type="HOGENOM" id="CLU_3153281_0_0_11"/>
<proteinExistence type="predicted"/>
<dbReference type="AlphaFoldDB" id="D2SFR0"/>
<name>D2SFR0_GEOOG</name>
<reference evidence="1 2" key="1">
    <citation type="journal article" date="2010" name="Stand. Genomic Sci.">
        <title>Complete genome sequence of Geodermatophilus obscurus type strain (G-20).</title>
        <authorList>
            <person name="Ivanova N."/>
            <person name="Sikorski J."/>
            <person name="Jando M."/>
            <person name="Munk C."/>
            <person name="Lapidus A."/>
            <person name="Glavina Del Rio T."/>
            <person name="Copeland A."/>
            <person name="Tice H."/>
            <person name="Cheng J.-F."/>
            <person name="Lucas S."/>
            <person name="Chen F."/>
            <person name="Nolan M."/>
            <person name="Bruce D."/>
            <person name="Goodwin L."/>
            <person name="Pitluck S."/>
            <person name="Mavromatis K."/>
            <person name="Mikhailova N."/>
            <person name="Pati A."/>
            <person name="Chen A."/>
            <person name="Palaniappan K."/>
            <person name="Land M."/>
            <person name="Hauser L."/>
            <person name="Chang Y.-J."/>
            <person name="Jeffries C.D."/>
            <person name="Meincke L."/>
            <person name="Brettin T."/>
            <person name="Detter J.C."/>
            <person name="Detter J.C."/>
            <person name="Rohde M."/>
            <person name="Goeker M."/>
            <person name="Bristow J."/>
            <person name="Eisen J.A."/>
            <person name="Markowitz V."/>
            <person name="Hugenholtz P."/>
            <person name="Kyrpides N.C."/>
            <person name="Klenk H.-P."/>
        </authorList>
    </citation>
    <scope>NUCLEOTIDE SEQUENCE [LARGE SCALE GENOMIC DNA]</scope>
    <source>
        <strain evidence="2">ATCC 25078 / DSM 43160 / JCM 3152 / KCC A-0152 / KCTC 9177 / NBRC 13315 / NRRL B-3577 / G-20</strain>
    </source>
</reference>
<organism evidence="1 2">
    <name type="scientific">Geodermatophilus obscurus (strain ATCC 25078 / DSM 43160 / JCM 3152 / CCUG 61914 / KCC A-0152 / KCTC 9177 / NBRC 13315 / NRRL B-3577 / G-20)</name>
    <dbReference type="NCBI Taxonomy" id="526225"/>
    <lineage>
        <taxon>Bacteria</taxon>
        <taxon>Bacillati</taxon>
        <taxon>Actinomycetota</taxon>
        <taxon>Actinomycetes</taxon>
        <taxon>Geodermatophilales</taxon>
        <taxon>Geodermatophilaceae</taxon>
        <taxon>Geodermatophilus</taxon>
    </lineage>
</organism>